<accession>A0A7R9FXS1</accession>
<dbReference type="PANTHER" id="PTHR21050:SF1">
    <property type="entry name" value="MIDKINE AND PLEIOTROPHIN 1, ISOFORM A-RELATED"/>
    <property type="match status" value="1"/>
</dbReference>
<evidence type="ECO:0000259" key="8">
    <source>
        <dbReference type="Pfam" id="PF01091"/>
    </source>
</evidence>
<organism evidence="9">
    <name type="scientific">Timema shepardi</name>
    <name type="common">Walking stick</name>
    <dbReference type="NCBI Taxonomy" id="629360"/>
    <lineage>
        <taxon>Eukaryota</taxon>
        <taxon>Metazoa</taxon>
        <taxon>Ecdysozoa</taxon>
        <taxon>Arthropoda</taxon>
        <taxon>Hexapoda</taxon>
        <taxon>Insecta</taxon>
        <taxon>Pterygota</taxon>
        <taxon>Neoptera</taxon>
        <taxon>Polyneoptera</taxon>
        <taxon>Phasmatodea</taxon>
        <taxon>Timematodea</taxon>
        <taxon>Timematoidea</taxon>
        <taxon>Timematidae</taxon>
        <taxon>Timema</taxon>
    </lineage>
</organism>
<proteinExistence type="inferred from homology"/>
<evidence type="ECO:0000256" key="1">
    <source>
        <dbReference type="ARBA" id="ARBA00004613"/>
    </source>
</evidence>
<keyword evidence="5" id="KW-1015">Disulfide bond</keyword>
<dbReference type="Pfam" id="PF01091">
    <property type="entry name" value="PTN_MK_C"/>
    <property type="match status" value="1"/>
</dbReference>
<dbReference type="FunFam" id="2.30.90.10:FF:000001">
    <property type="entry name" value="Pleiotrophin"/>
    <property type="match status" value="1"/>
</dbReference>
<dbReference type="GO" id="GO:0008083">
    <property type="term" value="F:growth factor activity"/>
    <property type="evidence" value="ECO:0007669"/>
    <property type="project" value="InterPro"/>
</dbReference>
<gene>
    <name evidence="9" type="ORF">TSIB3V08_LOCUS3584</name>
</gene>
<feature type="compositionally biased region" description="Basic residues" evidence="6">
    <location>
        <begin position="198"/>
        <end position="209"/>
    </location>
</feature>
<feature type="signal peptide" evidence="7">
    <location>
        <begin position="1"/>
        <end position="19"/>
    </location>
</feature>
<evidence type="ECO:0000256" key="4">
    <source>
        <dbReference type="ARBA" id="ARBA00022729"/>
    </source>
</evidence>
<dbReference type="InterPro" id="IPR038130">
    <property type="entry name" value="PTN/MK_C_dom_sf"/>
</dbReference>
<comment type="similarity">
    <text evidence="2">Belongs to the pleiotrophin family.</text>
</comment>
<feature type="region of interest" description="Disordered" evidence="6">
    <location>
        <begin position="112"/>
        <end position="218"/>
    </location>
</feature>
<name>A0A7R9FXS1_TIMSH</name>
<keyword evidence="3" id="KW-0964">Secreted</keyword>
<reference evidence="9" key="1">
    <citation type="submission" date="2020-11" db="EMBL/GenBank/DDBJ databases">
        <authorList>
            <person name="Tran Van P."/>
        </authorList>
    </citation>
    <scope>NUCLEOTIDE SEQUENCE</scope>
</reference>
<dbReference type="AlphaFoldDB" id="A0A7R9FXS1"/>
<dbReference type="GO" id="GO:0008201">
    <property type="term" value="F:heparin binding"/>
    <property type="evidence" value="ECO:0007669"/>
    <property type="project" value="TreeGrafter"/>
</dbReference>
<evidence type="ECO:0000256" key="5">
    <source>
        <dbReference type="ARBA" id="ARBA00023157"/>
    </source>
</evidence>
<evidence type="ECO:0000256" key="7">
    <source>
        <dbReference type="SAM" id="SignalP"/>
    </source>
</evidence>
<feature type="chain" id="PRO_5030973891" description="Pleiotrophin/Midkine C-terminal domain-containing protein" evidence="7">
    <location>
        <begin position="20"/>
        <end position="315"/>
    </location>
</feature>
<comment type="subcellular location">
    <subcellularLocation>
        <location evidence="1">Secreted</location>
    </subcellularLocation>
</comment>
<protein>
    <recommendedName>
        <fullName evidence="8">Pleiotrophin/Midkine C-terminal domain-containing protein</fullName>
    </recommendedName>
</protein>
<evidence type="ECO:0000313" key="9">
    <source>
        <dbReference type="EMBL" id="CAD7259378.1"/>
    </source>
</evidence>
<sequence>MKWVVVLVASLVLVALAVAEGEIWEEDDHEVLIRSERGAKNRGEGKEGGNKSRDPCRYVKGAWSDCDSKTNMRTRTLTLKKGDQQTCEQTKTIQKKCKKACRYEKGSWSECSSQSQMTRSDSLKPNSDPSCEQSRLITKKCKNKAAKGNPGIGKVELEEVNPHLRGRRVENHLGKTTPSSPDRDSSLDLPVLSSQAQHNKRVSQLRHRGGGGQTQKARLAPWHPEVWGSRAPALDHATSKAGPKYSSLDNPTYAGPTGGRIIEMSDSMERVGGGGANRDTAKKVCDSLADKAAMAVETIVCVTHWQTKQQWQWKQ</sequence>
<feature type="domain" description="Pleiotrophin/Midkine C-terminal" evidence="8">
    <location>
        <begin position="98"/>
        <end position="147"/>
    </location>
</feature>
<feature type="compositionally biased region" description="Basic and acidic residues" evidence="6">
    <location>
        <begin position="155"/>
        <end position="173"/>
    </location>
</feature>
<feature type="compositionally biased region" description="Polar residues" evidence="6">
    <location>
        <begin position="112"/>
        <end position="136"/>
    </location>
</feature>
<evidence type="ECO:0000256" key="6">
    <source>
        <dbReference type="SAM" id="MobiDB-lite"/>
    </source>
</evidence>
<evidence type="ECO:0000256" key="3">
    <source>
        <dbReference type="ARBA" id="ARBA00022525"/>
    </source>
</evidence>
<evidence type="ECO:0000256" key="2">
    <source>
        <dbReference type="ARBA" id="ARBA00005403"/>
    </source>
</evidence>
<dbReference type="GO" id="GO:0048332">
    <property type="term" value="P:mesoderm morphogenesis"/>
    <property type="evidence" value="ECO:0007669"/>
    <property type="project" value="TreeGrafter"/>
</dbReference>
<dbReference type="Gene3D" id="2.30.90.10">
    <property type="entry name" value="Heparin-binding Growth Factor, Midkine, Chain A- C-terminal Domain"/>
    <property type="match status" value="2"/>
</dbReference>
<dbReference type="GO" id="GO:0005576">
    <property type="term" value="C:extracellular region"/>
    <property type="evidence" value="ECO:0007669"/>
    <property type="project" value="UniProtKB-SubCell"/>
</dbReference>
<dbReference type="EMBL" id="OC001202">
    <property type="protein sequence ID" value="CAD7259378.1"/>
    <property type="molecule type" value="Genomic_DNA"/>
</dbReference>
<dbReference type="InterPro" id="IPR020090">
    <property type="entry name" value="PTN/MK_C_dom"/>
</dbReference>
<dbReference type="PANTHER" id="PTHR21050">
    <property type="entry name" value="MIDKINE AND PLEIOTROPHIN 1, ISOFORM A-RELATED"/>
    <property type="match status" value="1"/>
</dbReference>
<keyword evidence="4 7" id="KW-0732">Signal</keyword>